<dbReference type="AlphaFoldDB" id="A0A1W1W1A1"/>
<sequence>MPLFDLTSVNLSVALKAELLFPALTCWNRLEGSPRAQDLSRSLRAEVRDPLWMLTRQWQLGEFRFDNAGSPCLAKVQVQTTPIQAVKGRTGLAQPYHPTIPLETLVERRPMQLTYPVRLQIGQYWLKLLRKRAADGLVGADHGPKYLKAYAFKKPKEALTPADVAGLSEAEGRAFLSTYAHQEVAQWAEAVEGKQLDGGLLWASLLGTGDPFELITVAAGDKAEIAKAGDELRAWFGRQYNQPLDADDDNWSPEQLEYQFKCSLKQPDNTSTTLIADNYGQGTLSWYSFDIDPDNEKITPDAPDETEVKTETLSFMPTPVQFSGMPQARWWTFEDGVVNFANINTQTTDLVTLLMTGFALMSSNDWFVIPYKLPVGSMAQIKGMVVTDVFGERLFINPAGRGLDDAWQQWRMFNLSTRGRRGEAASTALFVPPVVSKSLESKPIEKITFLKDEMANLAWGIESVLETLTGTARNGYELASEEQKLLERLYGLDTPAPLDPDKLAELRYLLQTSTPANWIPFIPVQTGQSRRQIQFQRARLLRILEGADFIGTALETLRPSSETLAVGIAEGKPYLIFEEEIPRAGKIVQTTYQRCRDDAGRVAIWKGRQFTTGRGEGSSGLAFDTV</sequence>
<dbReference type="STRING" id="645990.SAMN00120144_0177"/>
<dbReference type="EMBL" id="FWWW01000091">
    <property type="protein sequence ID" value="SMB99409.1"/>
    <property type="molecule type" value="Genomic_DNA"/>
</dbReference>
<proteinExistence type="predicted"/>
<gene>
    <name evidence="1" type="ORF">SAMN00120144_0177</name>
</gene>
<name>A0A1W1W1A1_9BACT</name>
<dbReference type="Proteomes" id="UP000192266">
    <property type="component" value="Unassembled WGS sequence"/>
</dbReference>
<reference evidence="1 2" key="1">
    <citation type="submission" date="2017-04" db="EMBL/GenBank/DDBJ databases">
        <authorList>
            <person name="Afonso C.L."/>
            <person name="Miller P.J."/>
            <person name="Scott M.A."/>
            <person name="Spackman E."/>
            <person name="Goraichik I."/>
            <person name="Dimitrov K.M."/>
            <person name="Suarez D.L."/>
            <person name="Swayne D.E."/>
        </authorList>
    </citation>
    <scope>NUCLEOTIDE SEQUENCE [LARGE SCALE GENOMIC DNA]</scope>
    <source>
        <strain evidence="1 2">DSM 11622</strain>
    </source>
</reference>
<dbReference type="OrthoDB" id="9763471at2"/>
<protein>
    <submittedName>
        <fullName evidence="1">Uncharacterized protein</fullName>
    </submittedName>
</protein>
<dbReference type="RefSeq" id="WP_084447243.1">
    <property type="nucleotide sequence ID" value="NZ_FWWW01000091.1"/>
</dbReference>
<organism evidence="1 2">
    <name type="scientific">Hymenobacter roseosalivarius DSM 11622</name>
    <dbReference type="NCBI Taxonomy" id="645990"/>
    <lineage>
        <taxon>Bacteria</taxon>
        <taxon>Pseudomonadati</taxon>
        <taxon>Bacteroidota</taxon>
        <taxon>Cytophagia</taxon>
        <taxon>Cytophagales</taxon>
        <taxon>Hymenobacteraceae</taxon>
        <taxon>Hymenobacter</taxon>
    </lineage>
</organism>
<evidence type="ECO:0000313" key="2">
    <source>
        <dbReference type="Proteomes" id="UP000192266"/>
    </source>
</evidence>
<evidence type="ECO:0000313" key="1">
    <source>
        <dbReference type="EMBL" id="SMB99409.1"/>
    </source>
</evidence>
<accession>A0A1W1W1A1</accession>
<keyword evidence="2" id="KW-1185">Reference proteome</keyword>